<evidence type="ECO:0000256" key="3">
    <source>
        <dbReference type="SAM" id="MobiDB-lite"/>
    </source>
</evidence>
<keyword evidence="5" id="KW-1185">Reference proteome</keyword>
<dbReference type="GO" id="GO:0000786">
    <property type="term" value="C:nucleosome"/>
    <property type="evidence" value="ECO:0007669"/>
    <property type="project" value="UniProtKB-KW"/>
</dbReference>
<proteinExistence type="inferred from homology"/>
<dbReference type="PANTHER" id="PTHR23430">
    <property type="entry name" value="HISTONE H2A"/>
    <property type="match status" value="1"/>
</dbReference>
<evidence type="ECO:0000259" key="4">
    <source>
        <dbReference type="Pfam" id="PF00125"/>
    </source>
</evidence>
<dbReference type="GO" id="GO:0005634">
    <property type="term" value="C:nucleus"/>
    <property type="evidence" value="ECO:0007669"/>
    <property type="project" value="UniProtKB-SubCell"/>
</dbReference>
<dbReference type="InterPro" id="IPR009072">
    <property type="entry name" value="Histone-fold"/>
</dbReference>
<evidence type="ECO:0000313" key="5">
    <source>
        <dbReference type="Proteomes" id="UP000887574"/>
    </source>
</evidence>
<name>A0A915CRT5_9BILA</name>
<keyword evidence="2" id="KW-0544">Nucleosome core</keyword>
<keyword evidence="1" id="KW-1017">Isopeptide bond</keyword>
<feature type="compositionally biased region" description="Polar residues" evidence="3">
    <location>
        <begin position="76"/>
        <end position="86"/>
    </location>
</feature>
<comment type="subcellular location">
    <subcellularLocation>
        <location evidence="2">Nucleus</location>
    </subcellularLocation>
</comment>
<organism evidence="5 6">
    <name type="scientific">Ditylenchus dipsaci</name>
    <dbReference type="NCBI Taxonomy" id="166011"/>
    <lineage>
        <taxon>Eukaryota</taxon>
        <taxon>Metazoa</taxon>
        <taxon>Ecdysozoa</taxon>
        <taxon>Nematoda</taxon>
        <taxon>Chromadorea</taxon>
        <taxon>Rhabditida</taxon>
        <taxon>Tylenchina</taxon>
        <taxon>Tylenchomorpha</taxon>
        <taxon>Sphaerularioidea</taxon>
        <taxon>Anguinidae</taxon>
        <taxon>Anguininae</taxon>
        <taxon>Ditylenchus</taxon>
    </lineage>
</organism>
<dbReference type="SMART" id="SM00414">
    <property type="entry name" value="H2A"/>
    <property type="match status" value="1"/>
</dbReference>
<evidence type="ECO:0000256" key="1">
    <source>
        <dbReference type="ARBA" id="ARBA00022499"/>
    </source>
</evidence>
<keyword evidence="2" id="KW-0158">Chromosome</keyword>
<keyword evidence="2" id="KW-0539">Nucleus</keyword>
<accession>A0A915CRT5</accession>
<dbReference type="InterPro" id="IPR007125">
    <property type="entry name" value="H2A/H2B/H3"/>
</dbReference>
<evidence type="ECO:0000256" key="2">
    <source>
        <dbReference type="RuleBase" id="RU003767"/>
    </source>
</evidence>
<comment type="similarity">
    <text evidence="2">Belongs to the histone H2A family.</text>
</comment>
<dbReference type="WBParaSite" id="jg11955.1">
    <property type="protein sequence ID" value="jg11955.1"/>
    <property type="gene ID" value="jg11955"/>
</dbReference>
<feature type="domain" description="Core Histone H2A/H2B/H3" evidence="4">
    <location>
        <begin position="92"/>
        <end position="141"/>
    </location>
</feature>
<dbReference type="AlphaFoldDB" id="A0A915CRT5"/>
<dbReference type="GO" id="GO:0046982">
    <property type="term" value="F:protein heterodimerization activity"/>
    <property type="evidence" value="ECO:0007669"/>
    <property type="project" value="InterPro"/>
</dbReference>
<protein>
    <recommendedName>
        <fullName evidence="2">Histone H2A</fullName>
    </recommendedName>
</protein>
<dbReference type="InterPro" id="IPR002119">
    <property type="entry name" value="Histone_H2A"/>
</dbReference>
<comment type="subunit">
    <text evidence="2">The nucleosome is a histone octamer containing two molecules each of H2A, H2B, H3 and H4 assembled in one H3-H4 heterotetramer and two H2A-H2B heterodimers. The octamer wraps approximately 147 bp of DNA.</text>
</comment>
<reference evidence="6" key="1">
    <citation type="submission" date="2022-11" db="UniProtKB">
        <authorList>
            <consortium name="WormBaseParasite"/>
        </authorList>
    </citation>
    <scope>IDENTIFICATION</scope>
</reference>
<keyword evidence="2" id="KW-0238">DNA-binding</keyword>
<dbReference type="GO" id="GO:0003677">
    <property type="term" value="F:DNA binding"/>
    <property type="evidence" value="ECO:0007669"/>
    <property type="project" value="UniProtKB-KW"/>
</dbReference>
<dbReference type="Proteomes" id="UP000887574">
    <property type="component" value="Unplaced"/>
</dbReference>
<dbReference type="Pfam" id="PF00125">
    <property type="entry name" value="Histone"/>
    <property type="match status" value="1"/>
</dbReference>
<dbReference type="CDD" id="cd00074">
    <property type="entry name" value="HFD_H2A"/>
    <property type="match status" value="1"/>
</dbReference>
<dbReference type="Gene3D" id="1.10.20.10">
    <property type="entry name" value="Histone, subunit A"/>
    <property type="match status" value="1"/>
</dbReference>
<feature type="region of interest" description="Disordered" evidence="3">
    <location>
        <begin position="66"/>
        <end position="87"/>
    </location>
</feature>
<sequence length="241" mass="27302">MSPHAYLGAYPYADMLRKHPEAVFLCNPHSSLVEISLSCYENLLNCIVSVHGDGLYQQLRERRSYEQHRSAKEGTQARSKASDSQCSSCCGGKRVVAPAAVYCSAVLEYLTAEVMELAGSACKEFKMKTITPRHMQLAIRGDDELSSFIKGQIAGGGVVPHHLKESLLLLLRCQIFMSQRARAIDLYRRLIGYSKQLKLTDRDYFCERIRQSYVASINKPESVVEKYIKKGEELLQKRRFI</sequence>
<evidence type="ECO:0000313" key="6">
    <source>
        <dbReference type="WBParaSite" id="jg11955.1"/>
    </source>
</evidence>
<dbReference type="PRINTS" id="PR00620">
    <property type="entry name" value="HISTONEH2A"/>
</dbReference>
<dbReference type="GO" id="GO:0030527">
    <property type="term" value="F:structural constituent of chromatin"/>
    <property type="evidence" value="ECO:0007669"/>
    <property type="project" value="InterPro"/>
</dbReference>
<dbReference type="SUPFAM" id="SSF47113">
    <property type="entry name" value="Histone-fold"/>
    <property type="match status" value="1"/>
</dbReference>